<feature type="transmembrane region" description="Helical" evidence="7">
    <location>
        <begin position="315"/>
        <end position="344"/>
    </location>
</feature>
<evidence type="ECO:0000313" key="10">
    <source>
        <dbReference type="EMBL" id="MEW9572161.1"/>
    </source>
</evidence>
<proteinExistence type="inferred from homology"/>
<keyword evidence="3 7" id="KW-0812">Transmembrane</keyword>
<evidence type="ECO:0000256" key="3">
    <source>
        <dbReference type="ARBA" id="ARBA00022692"/>
    </source>
</evidence>
<feature type="transmembrane region" description="Helical" evidence="7">
    <location>
        <begin position="21"/>
        <end position="43"/>
    </location>
</feature>
<dbReference type="PANTHER" id="PTHR30572">
    <property type="entry name" value="MEMBRANE COMPONENT OF TRANSPORTER-RELATED"/>
    <property type="match status" value="1"/>
</dbReference>
<keyword evidence="4 7" id="KW-1133">Transmembrane helix</keyword>
<feature type="transmembrane region" description="Helical" evidence="7">
    <location>
        <begin position="678"/>
        <end position="706"/>
    </location>
</feature>
<evidence type="ECO:0000259" key="8">
    <source>
        <dbReference type="Pfam" id="PF02687"/>
    </source>
</evidence>
<evidence type="ECO:0000313" key="11">
    <source>
        <dbReference type="Proteomes" id="UP001556220"/>
    </source>
</evidence>
<dbReference type="Pfam" id="PF12704">
    <property type="entry name" value="MacB_PCD"/>
    <property type="match status" value="2"/>
</dbReference>
<feature type="transmembrane region" description="Helical" evidence="7">
    <location>
        <begin position="417"/>
        <end position="441"/>
    </location>
</feature>
<feature type="transmembrane region" description="Helical" evidence="7">
    <location>
        <begin position="364"/>
        <end position="388"/>
    </location>
</feature>
<feature type="domain" description="ABC3 transporter permease C-terminal" evidence="8">
    <location>
        <begin position="683"/>
        <end position="798"/>
    </location>
</feature>
<accession>A0ABV3QEA5</accession>
<keyword evidence="2" id="KW-1003">Cell membrane</keyword>
<reference evidence="10 11" key="1">
    <citation type="submission" date="2024-06" db="EMBL/GenBank/DDBJ databases">
        <authorList>
            <person name="Woo H."/>
        </authorList>
    </citation>
    <scope>NUCLEOTIDE SEQUENCE [LARGE SCALE GENOMIC DNA]</scope>
    <source>
        <strain evidence="10 11">Si-c</strain>
    </source>
</reference>
<comment type="similarity">
    <text evidence="6">Belongs to the ABC-4 integral membrane protein family.</text>
</comment>
<dbReference type="InterPro" id="IPR025857">
    <property type="entry name" value="MacB_PCD"/>
</dbReference>
<dbReference type="InterPro" id="IPR050250">
    <property type="entry name" value="Macrolide_Exporter_MacB"/>
</dbReference>
<evidence type="ECO:0000256" key="5">
    <source>
        <dbReference type="ARBA" id="ARBA00023136"/>
    </source>
</evidence>
<dbReference type="PANTHER" id="PTHR30572:SF4">
    <property type="entry name" value="ABC TRANSPORTER PERMEASE YTRF"/>
    <property type="match status" value="1"/>
</dbReference>
<evidence type="ECO:0000256" key="1">
    <source>
        <dbReference type="ARBA" id="ARBA00004651"/>
    </source>
</evidence>
<feature type="transmembrane region" description="Helical" evidence="7">
    <location>
        <begin position="270"/>
        <end position="294"/>
    </location>
</feature>
<feature type="transmembrane region" description="Helical" evidence="7">
    <location>
        <begin position="727"/>
        <end position="751"/>
    </location>
</feature>
<evidence type="ECO:0000256" key="2">
    <source>
        <dbReference type="ARBA" id="ARBA00022475"/>
    </source>
</evidence>
<dbReference type="EMBL" id="JBFOHK010000002">
    <property type="protein sequence ID" value="MEW9572161.1"/>
    <property type="molecule type" value="Genomic_DNA"/>
</dbReference>
<name>A0ABV3QEA5_9GAMM</name>
<evidence type="ECO:0000259" key="9">
    <source>
        <dbReference type="Pfam" id="PF12704"/>
    </source>
</evidence>
<gene>
    <name evidence="10" type="ORF">ABQJ54_10380</name>
</gene>
<feature type="domain" description="MacB-like periplasmic core" evidence="9">
    <location>
        <begin position="24"/>
        <end position="231"/>
    </location>
</feature>
<dbReference type="RefSeq" id="WP_367854217.1">
    <property type="nucleotide sequence ID" value="NZ_JBFOHK010000002.1"/>
</dbReference>
<evidence type="ECO:0000256" key="6">
    <source>
        <dbReference type="ARBA" id="ARBA00038076"/>
    </source>
</evidence>
<evidence type="ECO:0000256" key="4">
    <source>
        <dbReference type="ARBA" id="ARBA00022989"/>
    </source>
</evidence>
<dbReference type="Proteomes" id="UP001556220">
    <property type="component" value="Unassembled WGS sequence"/>
</dbReference>
<keyword evidence="11" id="KW-1185">Reference proteome</keyword>
<feature type="transmembrane region" description="Helical" evidence="7">
    <location>
        <begin position="771"/>
        <end position="793"/>
    </location>
</feature>
<protein>
    <submittedName>
        <fullName evidence="10">ABC transporter permease</fullName>
    </submittedName>
</protein>
<feature type="domain" description="ABC3 transporter permease C-terminal" evidence="8">
    <location>
        <begin position="278"/>
        <end position="391"/>
    </location>
</feature>
<evidence type="ECO:0000256" key="7">
    <source>
        <dbReference type="SAM" id="Phobius"/>
    </source>
</evidence>
<dbReference type="Pfam" id="PF02687">
    <property type="entry name" value="FtsX"/>
    <property type="match status" value="2"/>
</dbReference>
<keyword evidence="5 7" id="KW-0472">Membrane</keyword>
<comment type="caution">
    <text evidence="10">The sequence shown here is derived from an EMBL/GenBank/DDBJ whole genome shotgun (WGS) entry which is preliminary data.</text>
</comment>
<dbReference type="InterPro" id="IPR003838">
    <property type="entry name" value="ABC3_permease_C"/>
</dbReference>
<feature type="domain" description="MacB-like periplasmic core" evidence="9">
    <location>
        <begin position="432"/>
        <end position="614"/>
    </location>
</feature>
<organism evidence="10 11">
    <name type="scientific">Rhodanobacter lycopersici</name>
    <dbReference type="NCBI Taxonomy" id="3162487"/>
    <lineage>
        <taxon>Bacteria</taxon>
        <taxon>Pseudomonadati</taxon>
        <taxon>Pseudomonadota</taxon>
        <taxon>Gammaproteobacteria</taxon>
        <taxon>Lysobacterales</taxon>
        <taxon>Rhodanobacteraceae</taxon>
        <taxon>Rhodanobacter</taxon>
    </lineage>
</organism>
<sequence>MNVWLTEILRAWRASLRRPGFLLLASGVLALGIGASVGVATLIGQVLMQPLPIPDAARVMVVGPLFEGQRIVSPLQYQHLTPLKGIESTGLMLFSKPNVNLTGGDRPEVVSAAYIDQGMLPTLGLHPLLGRNFTAQEDAPHGPHAVMLGYGFWQRRYGGNPGVLGQTLSVEGIGYTIVGVLPKSFDSLTFSGDVALPLALPPHSTADGLNDIAVVRLGAGASRQAVAAAMDTHLHAMYAVMGARYVDNWRGVRFGAQPITAWQHADAHSALMLFMACALFVLLTALVNLVNLMLLRSLSRAHDGAVRGALGASRLRLVLPSLAEGLLVGITGALAGTALAWMGLHALQATVSADWLPSGGIRMPWWTGLSAAAVAVVVAVSAAAFGVWRSRATVAGEALREGGRNGLDRHGGRLGRLLVVAQLLLATVLLCGSGLLLHGLYKAAGTPLGFSSADMLVFDLAPVRTDYPDAQSVNAFSERLVRRLEAIPGVTAATVTTNLPTGPGQAFNTNVHGPGGQPVDMDYFGIGPGYFGLFDMAVLRGRAFTRDDVRGGEQVAVVNRTLAEQLYGGHALGEMIQEDDGRSARIVGIVADTRQSGPLQPAPGIVYVPLAQIPDSDLDFIRYFMPMRFVLRGHGDPGQWRTAVRAAVAQVAPNQPISGFRTMDRIVRSTTAATHRTLLLVGAFAALALLLAMAGMYAVMAVAVAAREREFGVRMALGAAPARLMWQVLRSGIVQIAIGLTVGIAIVLGVSRWLAQLLVPLSGFDSTFDPVALGGVCVVLAVAGLLACLLPALRASRVAPMRALRGE</sequence>
<comment type="subcellular location">
    <subcellularLocation>
        <location evidence="1">Cell membrane</location>
        <topology evidence="1">Multi-pass membrane protein</topology>
    </subcellularLocation>
</comment>